<evidence type="ECO:0000256" key="1">
    <source>
        <dbReference type="ARBA" id="ARBA00004141"/>
    </source>
</evidence>
<proteinExistence type="inferred from homology"/>
<comment type="function">
    <text evidence="5">Part of the twin-arginine translocation (Tat) system that transports large folded proteins containing a characteristic twin-arginine motif in their signal peptide across membranes.</text>
</comment>
<dbReference type="PANTHER" id="PTHR30371">
    <property type="entry name" value="SEC-INDEPENDENT PROTEIN TRANSLOCASE PROTEIN TATC"/>
    <property type="match status" value="1"/>
</dbReference>
<comment type="subcellular location">
    <subcellularLocation>
        <location evidence="5">Cell membrane</location>
        <topology evidence="5">Multi-pass membrane protein</topology>
    </subcellularLocation>
    <subcellularLocation>
        <location evidence="1">Membrane</location>
        <topology evidence="1">Multi-pass membrane protein</topology>
    </subcellularLocation>
</comment>
<sequence>MNGILVYKIMSENRGKSLIESIKDKGKSMEAEMSFFDHLEVLRWHLIRSAVAIVVFTGLAFSYYDFIFDQVIMGPKNPQFWTYRMMCSLSERFNLGPDFCITDIPFNIINTDMAGQFTLQLNSSLLIGLILGFPYLLFEIWRFVKPGLNPNEKNSASGFVFWASLLFIIGILFGYYIIAPLSINFLANYTVSDIIQNQITIDSYLSSVATLTLGAGITFELPMVIFILSKLGIMTPEFMRSTRRYAVVIILIIAAIVTPTPDILTMITVSLPLFLLYEISIMISARIDRKRKKEIGLRY</sequence>
<dbReference type="GO" id="GO:0009977">
    <property type="term" value="F:proton motive force dependent protein transmembrane transporter activity"/>
    <property type="evidence" value="ECO:0007669"/>
    <property type="project" value="TreeGrafter"/>
</dbReference>
<feature type="transmembrane region" description="Helical" evidence="5">
    <location>
        <begin position="46"/>
        <end position="64"/>
    </location>
</feature>
<dbReference type="GO" id="GO:0033281">
    <property type="term" value="C:TAT protein transport complex"/>
    <property type="evidence" value="ECO:0007669"/>
    <property type="project" value="UniProtKB-UniRule"/>
</dbReference>
<feature type="transmembrane region" description="Helical" evidence="5">
    <location>
        <begin position="119"/>
        <end position="138"/>
    </location>
</feature>
<dbReference type="EMBL" id="PVTH01000002">
    <property type="protein sequence ID" value="PRY54409.1"/>
    <property type="molecule type" value="Genomic_DNA"/>
</dbReference>
<dbReference type="Pfam" id="PF00902">
    <property type="entry name" value="TatC"/>
    <property type="match status" value="1"/>
</dbReference>
<gene>
    <name evidence="5" type="primary">tatC</name>
    <name evidence="6" type="ORF">B0I27_102175</name>
</gene>
<evidence type="ECO:0000256" key="5">
    <source>
        <dbReference type="HAMAP-Rule" id="MF_00902"/>
    </source>
</evidence>
<keyword evidence="7" id="KW-1185">Reference proteome</keyword>
<dbReference type="NCBIfam" id="TIGR00945">
    <property type="entry name" value="tatC"/>
    <property type="match status" value="1"/>
</dbReference>
<reference evidence="6 7" key="1">
    <citation type="submission" date="2018-03" db="EMBL/GenBank/DDBJ databases">
        <title>Genomic Encyclopedia of Type Strains, Phase III (KMG-III): the genomes of soil and plant-associated and newly described type strains.</title>
        <authorList>
            <person name="Whitman W."/>
        </authorList>
    </citation>
    <scope>NUCLEOTIDE SEQUENCE [LARGE SCALE GENOMIC DNA]</scope>
    <source>
        <strain evidence="6 7">CGMCC 1.9313</strain>
    </source>
</reference>
<feature type="transmembrane region" description="Helical" evidence="5">
    <location>
        <begin position="241"/>
        <end position="257"/>
    </location>
</feature>
<dbReference type="PRINTS" id="PR01840">
    <property type="entry name" value="TATCFAMILY"/>
</dbReference>
<dbReference type="InterPro" id="IPR002033">
    <property type="entry name" value="TatC"/>
</dbReference>
<keyword evidence="5" id="KW-0813">Transport</keyword>
<keyword evidence="5" id="KW-0653">Protein transport</keyword>
<dbReference type="GO" id="GO:0065002">
    <property type="term" value="P:intracellular protein transmembrane transport"/>
    <property type="evidence" value="ECO:0007669"/>
    <property type="project" value="TreeGrafter"/>
</dbReference>
<organism evidence="6 7">
    <name type="scientific">Arcticibacter pallidicorallinus</name>
    <dbReference type="NCBI Taxonomy" id="1259464"/>
    <lineage>
        <taxon>Bacteria</taxon>
        <taxon>Pseudomonadati</taxon>
        <taxon>Bacteroidota</taxon>
        <taxon>Sphingobacteriia</taxon>
        <taxon>Sphingobacteriales</taxon>
        <taxon>Sphingobacteriaceae</taxon>
        <taxon>Arcticibacter</taxon>
    </lineage>
</organism>
<feature type="transmembrane region" description="Helical" evidence="5">
    <location>
        <begin position="263"/>
        <end position="283"/>
    </location>
</feature>
<comment type="caution">
    <text evidence="6">The sequence shown here is derived from an EMBL/GenBank/DDBJ whole genome shotgun (WGS) entry which is preliminary data.</text>
</comment>
<dbReference type="HAMAP" id="MF_00902">
    <property type="entry name" value="TatC"/>
    <property type="match status" value="1"/>
</dbReference>
<comment type="similarity">
    <text evidence="5">Belongs to the TatC family.</text>
</comment>
<name>A0A2T0U913_9SPHI</name>
<dbReference type="Proteomes" id="UP000238034">
    <property type="component" value="Unassembled WGS sequence"/>
</dbReference>
<keyword evidence="3 5" id="KW-1133">Transmembrane helix</keyword>
<feature type="transmembrane region" description="Helical" evidence="5">
    <location>
        <begin position="159"/>
        <end position="183"/>
    </location>
</feature>
<evidence type="ECO:0000313" key="7">
    <source>
        <dbReference type="Proteomes" id="UP000238034"/>
    </source>
</evidence>
<evidence type="ECO:0000313" key="6">
    <source>
        <dbReference type="EMBL" id="PRY54409.1"/>
    </source>
</evidence>
<keyword evidence="5" id="KW-1003">Cell membrane</keyword>
<dbReference type="AlphaFoldDB" id="A0A2T0U913"/>
<evidence type="ECO:0000256" key="2">
    <source>
        <dbReference type="ARBA" id="ARBA00022692"/>
    </source>
</evidence>
<keyword evidence="2 5" id="KW-0812">Transmembrane</keyword>
<dbReference type="PANTHER" id="PTHR30371:SF0">
    <property type="entry name" value="SEC-INDEPENDENT PROTEIN TRANSLOCASE PROTEIN TATC, CHLOROPLASTIC-RELATED"/>
    <property type="match status" value="1"/>
</dbReference>
<keyword evidence="4 5" id="KW-0472">Membrane</keyword>
<dbReference type="GO" id="GO:0043953">
    <property type="term" value="P:protein transport by the Tat complex"/>
    <property type="evidence" value="ECO:0007669"/>
    <property type="project" value="UniProtKB-UniRule"/>
</dbReference>
<comment type="subunit">
    <text evidence="5">Forms a complex with TatA.</text>
</comment>
<feature type="transmembrane region" description="Helical" evidence="5">
    <location>
        <begin position="203"/>
        <end position="229"/>
    </location>
</feature>
<protein>
    <recommendedName>
        <fullName evidence="5">Sec-independent protein translocase protein TatC</fullName>
    </recommendedName>
</protein>
<accession>A0A2T0U913</accession>
<keyword evidence="5" id="KW-0811">Translocation</keyword>
<evidence type="ECO:0000256" key="4">
    <source>
        <dbReference type="ARBA" id="ARBA00023136"/>
    </source>
</evidence>
<evidence type="ECO:0000256" key="3">
    <source>
        <dbReference type="ARBA" id="ARBA00022989"/>
    </source>
</evidence>